<dbReference type="RefSeq" id="WP_209975303.1">
    <property type="nucleotide sequence ID" value="NZ_JAGGLB010000019.1"/>
</dbReference>
<dbReference type="InterPro" id="IPR006059">
    <property type="entry name" value="SBP"/>
</dbReference>
<evidence type="ECO:0000313" key="3">
    <source>
        <dbReference type="Proteomes" id="UP001519287"/>
    </source>
</evidence>
<comment type="caution">
    <text evidence="2">The sequence shown here is derived from an EMBL/GenBank/DDBJ whole genome shotgun (WGS) entry which is preliminary data.</text>
</comment>
<sequence length="435" mass="48207">MKKISLLSLAVVLLLSIIAVGCGQKSDTNPSTSPGSGSSGGDGKQVTIKLFQFKVEIADQLSKLVAEYQKENPNVKIQVDTVGGGADYGAALLAKFNSGDKPDIFNNGGFSDLDKWIENLEDLSDQPWVKDLVPAAKEPMTKDGKLYGQPLNLEGYGFLYNKDLFAQAGITELPKTLTQLEDAAKKLQAKGIQPFVNGYGEWWVLGNHFVNIPFAQQPDPNAFIDGLNKGTAKITGNQVFDDWVKLFDLQLQYGNKNPLQTDYKTQVTEFATGKAAMTQQGNWTQVEISQTNPDIKLGFLPMPISDDEAKNDKLYVGVPNNWVINKNSAVKEEAKKFLNWMVTSDIGKTYITEQFKFIPAFTTIQADETLLGPLAADIISYSKADKILSWNWFKFPGGEASSKKFGDIMQAYIAKQKTKDQMFDEFQKTWDSLKK</sequence>
<dbReference type="Proteomes" id="UP001519287">
    <property type="component" value="Unassembled WGS sequence"/>
</dbReference>
<evidence type="ECO:0000313" key="2">
    <source>
        <dbReference type="EMBL" id="MBP1993444.1"/>
    </source>
</evidence>
<dbReference type="Pfam" id="PF01547">
    <property type="entry name" value="SBP_bac_1"/>
    <property type="match status" value="1"/>
</dbReference>
<feature type="signal peptide" evidence="1">
    <location>
        <begin position="1"/>
        <end position="21"/>
    </location>
</feature>
<dbReference type="Gene3D" id="3.40.190.10">
    <property type="entry name" value="Periplasmic binding protein-like II"/>
    <property type="match status" value="2"/>
</dbReference>
<keyword evidence="1" id="KW-0732">Signal</keyword>
<accession>A0ABS4J0S6</accession>
<evidence type="ECO:0000256" key="1">
    <source>
        <dbReference type="SAM" id="SignalP"/>
    </source>
</evidence>
<proteinExistence type="predicted"/>
<dbReference type="PANTHER" id="PTHR43649">
    <property type="entry name" value="ARABINOSE-BINDING PROTEIN-RELATED"/>
    <property type="match status" value="1"/>
</dbReference>
<dbReference type="SUPFAM" id="SSF53850">
    <property type="entry name" value="Periplasmic binding protein-like II"/>
    <property type="match status" value="1"/>
</dbReference>
<name>A0ABS4J0S6_9BACL</name>
<protein>
    <submittedName>
        <fullName evidence="2">Raffinose/stachyose/melibiose transport system substrate-binding protein</fullName>
    </submittedName>
</protein>
<dbReference type="PROSITE" id="PS51257">
    <property type="entry name" value="PROKAR_LIPOPROTEIN"/>
    <property type="match status" value="1"/>
</dbReference>
<feature type="chain" id="PRO_5047487287" evidence="1">
    <location>
        <begin position="22"/>
        <end position="435"/>
    </location>
</feature>
<dbReference type="InterPro" id="IPR050490">
    <property type="entry name" value="Bact_solute-bd_prot1"/>
</dbReference>
<dbReference type="EMBL" id="JAGGLB010000019">
    <property type="protein sequence ID" value="MBP1993444.1"/>
    <property type="molecule type" value="Genomic_DNA"/>
</dbReference>
<keyword evidence="3" id="KW-1185">Reference proteome</keyword>
<gene>
    <name evidence="2" type="ORF">J2Z66_005066</name>
</gene>
<dbReference type="PANTHER" id="PTHR43649:SF12">
    <property type="entry name" value="DIACETYLCHITOBIOSE BINDING PROTEIN DASA"/>
    <property type="match status" value="1"/>
</dbReference>
<organism evidence="2 3">
    <name type="scientific">Paenibacillus eucommiae</name>
    <dbReference type="NCBI Taxonomy" id="1355755"/>
    <lineage>
        <taxon>Bacteria</taxon>
        <taxon>Bacillati</taxon>
        <taxon>Bacillota</taxon>
        <taxon>Bacilli</taxon>
        <taxon>Bacillales</taxon>
        <taxon>Paenibacillaceae</taxon>
        <taxon>Paenibacillus</taxon>
    </lineage>
</organism>
<reference evidence="2 3" key="1">
    <citation type="submission" date="2021-03" db="EMBL/GenBank/DDBJ databases">
        <title>Genomic Encyclopedia of Type Strains, Phase IV (KMG-IV): sequencing the most valuable type-strain genomes for metagenomic binning, comparative biology and taxonomic classification.</title>
        <authorList>
            <person name="Goeker M."/>
        </authorList>
    </citation>
    <scope>NUCLEOTIDE SEQUENCE [LARGE SCALE GENOMIC DNA]</scope>
    <source>
        <strain evidence="2 3">DSM 26048</strain>
    </source>
</reference>